<reference evidence="2" key="1">
    <citation type="submission" date="2021-04" db="EMBL/GenBank/DDBJ databases">
        <authorList>
            <consortium name="Molecular Ecology Group"/>
        </authorList>
    </citation>
    <scope>NUCLEOTIDE SEQUENCE</scope>
</reference>
<dbReference type="Proteomes" id="UP000678393">
    <property type="component" value="Unassembled WGS sequence"/>
</dbReference>
<name>A0A8S3YWP4_9EUPU</name>
<evidence type="ECO:0000313" key="2">
    <source>
        <dbReference type="EMBL" id="CAG5121533.1"/>
    </source>
</evidence>
<feature type="non-terminal residue" evidence="2">
    <location>
        <position position="1"/>
    </location>
</feature>
<feature type="compositionally biased region" description="Low complexity" evidence="1">
    <location>
        <begin position="179"/>
        <end position="195"/>
    </location>
</feature>
<organism evidence="2 3">
    <name type="scientific">Candidula unifasciata</name>
    <dbReference type="NCBI Taxonomy" id="100452"/>
    <lineage>
        <taxon>Eukaryota</taxon>
        <taxon>Metazoa</taxon>
        <taxon>Spiralia</taxon>
        <taxon>Lophotrochozoa</taxon>
        <taxon>Mollusca</taxon>
        <taxon>Gastropoda</taxon>
        <taxon>Heterobranchia</taxon>
        <taxon>Euthyneura</taxon>
        <taxon>Panpulmonata</taxon>
        <taxon>Eupulmonata</taxon>
        <taxon>Stylommatophora</taxon>
        <taxon>Helicina</taxon>
        <taxon>Helicoidea</taxon>
        <taxon>Geomitridae</taxon>
        <taxon>Candidula</taxon>
    </lineage>
</organism>
<dbReference type="AlphaFoldDB" id="A0A8S3YWP4"/>
<proteinExistence type="predicted"/>
<feature type="non-terminal residue" evidence="2">
    <location>
        <position position="217"/>
    </location>
</feature>
<keyword evidence="3" id="KW-1185">Reference proteome</keyword>
<protein>
    <submittedName>
        <fullName evidence="2">Uncharacterized protein</fullName>
    </submittedName>
</protein>
<evidence type="ECO:0000313" key="3">
    <source>
        <dbReference type="Proteomes" id="UP000678393"/>
    </source>
</evidence>
<comment type="caution">
    <text evidence="2">The sequence shown here is derived from an EMBL/GenBank/DDBJ whole genome shotgun (WGS) entry which is preliminary data.</text>
</comment>
<dbReference type="EMBL" id="CAJHNH020001109">
    <property type="protein sequence ID" value="CAG5121533.1"/>
    <property type="molecule type" value="Genomic_DNA"/>
</dbReference>
<accession>A0A8S3YWP4</accession>
<gene>
    <name evidence="2" type="ORF">CUNI_LOCUS7091</name>
</gene>
<dbReference type="OrthoDB" id="2101380at2759"/>
<feature type="region of interest" description="Disordered" evidence="1">
    <location>
        <begin position="166"/>
        <end position="198"/>
    </location>
</feature>
<sequence length="217" mass="25125">MAGTIYRQKYYPNPDENFVMRGSAPYSYGNLPEYLSSSELINMSTNLTQKKYNPNTYGEDSNLNGSLRLISHRLNRIREDLRKSLLDNENQKLAHTYTQADRSERLREILNKYPSSVDYLSNAEWYLKPIHLTSSVYIPMTTDDMLATRYFPVTLGEAKMLEMVSEVKPGRERSRSRSRTTGIRQRSLSSTSSRENSGDHLKRLHNAYYLTDIAPHI</sequence>
<evidence type="ECO:0000256" key="1">
    <source>
        <dbReference type="SAM" id="MobiDB-lite"/>
    </source>
</evidence>